<protein>
    <submittedName>
        <fullName evidence="1">Uncharacterized protein</fullName>
    </submittedName>
</protein>
<sequence length="60" mass="7031">MEKLIPFIDAAWLSVRQSNLVGKWHCTLDGTFDEAGFKMVADAEFRTENTKQFFPILFRY</sequence>
<organism evidence="1 2">
    <name type="scientific">Neisseria iguanae</name>
    <dbReference type="NCBI Taxonomy" id="90242"/>
    <lineage>
        <taxon>Bacteria</taxon>
        <taxon>Pseudomonadati</taxon>
        <taxon>Pseudomonadota</taxon>
        <taxon>Betaproteobacteria</taxon>
        <taxon>Neisseriales</taxon>
        <taxon>Neisseriaceae</taxon>
        <taxon>Neisseria</taxon>
    </lineage>
</organism>
<evidence type="ECO:0000313" key="2">
    <source>
        <dbReference type="Proteomes" id="UP000241868"/>
    </source>
</evidence>
<dbReference type="EMBL" id="PXYY01000049">
    <property type="protein sequence ID" value="PSJ80096.1"/>
    <property type="molecule type" value="Genomic_DNA"/>
</dbReference>
<dbReference type="RefSeq" id="WP_106741935.1">
    <property type="nucleotide sequence ID" value="NZ_PXYY01000049.1"/>
</dbReference>
<comment type="caution">
    <text evidence="1">The sequence shown here is derived from an EMBL/GenBank/DDBJ whole genome shotgun (WGS) entry which is preliminary data.</text>
</comment>
<name>A0A2P7TZD6_9NEIS</name>
<evidence type="ECO:0000313" key="1">
    <source>
        <dbReference type="EMBL" id="PSJ80096.1"/>
    </source>
</evidence>
<reference evidence="1 2" key="1">
    <citation type="submission" date="2018-03" db="EMBL/GenBank/DDBJ databases">
        <title>Neisseria weixii sp. nov., isolated from the intestinal contents of Tibetan Plateau pika (Ochotona curzoniae) in Yushu, Qinghai Province, China.</title>
        <authorList>
            <person name="Gui Z."/>
        </authorList>
    </citation>
    <scope>NUCLEOTIDE SEQUENCE [LARGE SCALE GENOMIC DNA]</scope>
    <source>
        <strain evidence="1 2">ATCC 51483</strain>
    </source>
</reference>
<dbReference type="Proteomes" id="UP000241868">
    <property type="component" value="Unassembled WGS sequence"/>
</dbReference>
<dbReference type="AlphaFoldDB" id="A0A2P7TZD6"/>
<gene>
    <name evidence="1" type="ORF">C7N83_08240</name>
</gene>
<accession>A0A2P7TZD6</accession>
<keyword evidence="2" id="KW-1185">Reference proteome</keyword>
<proteinExistence type="predicted"/>